<feature type="region of interest" description="Disordered" evidence="1">
    <location>
        <begin position="1"/>
        <end position="73"/>
    </location>
</feature>
<dbReference type="EMBL" id="JAEAOA010001680">
    <property type="protein sequence ID" value="KAK3586589.1"/>
    <property type="molecule type" value="Genomic_DNA"/>
</dbReference>
<feature type="compositionally biased region" description="Basic and acidic residues" evidence="1">
    <location>
        <begin position="1"/>
        <end position="54"/>
    </location>
</feature>
<comment type="caution">
    <text evidence="3">The sequence shown here is derived from an EMBL/GenBank/DDBJ whole genome shotgun (WGS) entry which is preliminary data.</text>
</comment>
<evidence type="ECO:0000256" key="1">
    <source>
        <dbReference type="SAM" id="MobiDB-lite"/>
    </source>
</evidence>
<keyword evidence="2" id="KW-1133">Transmembrane helix</keyword>
<keyword evidence="2" id="KW-0472">Membrane</keyword>
<dbReference type="Proteomes" id="UP001195483">
    <property type="component" value="Unassembled WGS sequence"/>
</dbReference>
<evidence type="ECO:0000313" key="3">
    <source>
        <dbReference type="EMBL" id="KAK3586589.1"/>
    </source>
</evidence>
<feature type="compositionally biased region" description="Basic and acidic residues" evidence="1">
    <location>
        <begin position="64"/>
        <end position="73"/>
    </location>
</feature>
<reference evidence="3" key="1">
    <citation type="journal article" date="2021" name="Genome Biol. Evol.">
        <title>A High-Quality Reference Genome for a Parasitic Bivalve with Doubly Uniparental Inheritance (Bivalvia: Unionida).</title>
        <authorList>
            <person name="Smith C.H."/>
        </authorList>
    </citation>
    <scope>NUCLEOTIDE SEQUENCE</scope>
    <source>
        <strain evidence="3">CHS0354</strain>
    </source>
</reference>
<sequence>MENGDRISGMERHRISGMEQHRISGMERHRISGMERHRITGMERHRISGMERHRISGMKRQKQQKRDNDSPDDVRLKAETINLYRWLPCHLGIKGHEMVIKAAKATPRGATFHLRHEREEIVKAILERFAVIYQGDAVLVETFIETIKPNKTVDDGRTEKEDCHEKNKTRLRELVYLILMHYVLGSLSPVELIVIQYVYREFDWVDNNTVLLQKALQC</sequence>
<evidence type="ECO:0000313" key="4">
    <source>
        <dbReference type="Proteomes" id="UP001195483"/>
    </source>
</evidence>
<feature type="transmembrane region" description="Helical" evidence="2">
    <location>
        <begin position="174"/>
        <end position="199"/>
    </location>
</feature>
<reference evidence="3" key="3">
    <citation type="submission" date="2023-05" db="EMBL/GenBank/DDBJ databases">
        <authorList>
            <person name="Smith C.H."/>
        </authorList>
    </citation>
    <scope>NUCLEOTIDE SEQUENCE</scope>
    <source>
        <strain evidence="3">CHS0354</strain>
        <tissue evidence="3">Mantle</tissue>
    </source>
</reference>
<keyword evidence="4" id="KW-1185">Reference proteome</keyword>
<organism evidence="3 4">
    <name type="scientific">Potamilus streckersoni</name>
    <dbReference type="NCBI Taxonomy" id="2493646"/>
    <lineage>
        <taxon>Eukaryota</taxon>
        <taxon>Metazoa</taxon>
        <taxon>Spiralia</taxon>
        <taxon>Lophotrochozoa</taxon>
        <taxon>Mollusca</taxon>
        <taxon>Bivalvia</taxon>
        <taxon>Autobranchia</taxon>
        <taxon>Heteroconchia</taxon>
        <taxon>Palaeoheterodonta</taxon>
        <taxon>Unionida</taxon>
        <taxon>Unionoidea</taxon>
        <taxon>Unionidae</taxon>
        <taxon>Ambleminae</taxon>
        <taxon>Lampsilini</taxon>
        <taxon>Potamilus</taxon>
    </lineage>
</organism>
<accession>A0AAE0VQL8</accession>
<name>A0AAE0VQL8_9BIVA</name>
<gene>
    <name evidence="3" type="ORF">CHS0354_027724</name>
</gene>
<evidence type="ECO:0000256" key="2">
    <source>
        <dbReference type="SAM" id="Phobius"/>
    </source>
</evidence>
<reference evidence="3" key="2">
    <citation type="journal article" date="2021" name="Genome Biol. Evol.">
        <title>Developing a high-quality reference genome for a parasitic bivalve with doubly uniparental inheritance (Bivalvia: Unionida).</title>
        <authorList>
            <person name="Smith C.H."/>
        </authorList>
    </citation>
    <scope>NUCLEOTIDE SEQUENCE</scope>
    <source>
        <strain evidence="3">CHS0354</strain>
        <tissue evidence="3">Mantle</tissue>
    </source>
</reference>
<proteinExistence type="predicted"/>
<protein>
    <submittedName>
        <fullName evidence="3">Uncharacterized protein</fullName>
    </submittedName>
</protein>
<keyword evidence="2" id="KW-0812">Transmembrane</keyword>
<dbReference type="AlphaFoldDB" id="A0AAE0VQL8"/>